<dbReference type="Gene3D" id="3.40.1190.10">
    <property type="entry name" value="Mur-like, catalytic domain"/>
    <property type="match status" value="1"/>
</dbReference>
<dbReference type="AlphaFoldDB" id="A0AB74U4G7"/>
<sequence length="450" mass="48942">MEYHVLEEKLPVKPAGEMVLGLETMRELMGLLDNPQDKVPVIHIAGTNGKGSVATFLQAVLRQAGYKVGLFTSPSLTAFNERIQIDGHPVSDEALLGAVDRLNQATVGEDVSFTEFELFTALAYDSFVHESCDVAIMEVGLGGRLDATNVVDAPELTIITRIGFDHQAILGESLAEIAAEKAAIMKRGVPVVVYLQADRPVVREVIRAKAYEMDADVIEVAAETCRYEQDATGGSVHYRERSYRLGLTGEHQAYNAGVAIEAIRQLQKQGWQMTEAALQNGLAQAQLPGRYETIQGKSVTFVMDGGHNQDGLHVLSQNLTTDYSHYAGKMCAIVGMLADKVTAEVKQALHDVLSHFDHIITVTPHSDRGLPAEELARLLEAMAWEQPVTIAAVDVAEGSSMSYDQAVTQAIQFTAESEQPGVICAFGSFYMVGQMRKVVLDRLAEGDKHG</sequence>
<organism evidence="14">
    <name type="scientific">Dolosigranulum savutiense</name>
    <dbReference type="NCBI Taxonomy" id="3110288"/>
    <lineage>
        <taxon>Bacteria</taxon>
        <taxon>Bacillati</taxon>
        <taxon>Bacillota</taxon>
        <taxon>Bacilli</taxon>
        <taxon>Lactobacillales</taxon>
        <taxon>Carnobacteriaceae</taxon>
        <taxon>Dolosigranulum</taxon>
    </lineage>
</organism>
<dbReference type="GO" id="GO:0004326">
    <property type="term" value="F:tetrahydrofolylpolyglutamate synthase activity"/>
    <property type="evidence" value="ECO:0007669"/>
    <property type="project" value="UniProtKB-EC"/>
</dbReference>
<evidence type="ECO:0000256" key="11">
    <source>
        <dbReference type="PIRNR" id="PIRNR001563"/>
    </source>
</evidence>
<dbReference type="PANTHER" id="PTHR11136">
    <property type="entry name" value="FOLYLPOLYGLUTAMATE SYNTHASE-RELATED"/>
    <property type="match status" value="1"/>
</dbReference>
<evidence type="ECO:0000256" key="9">
    <source>
        <dbReference type="ARBA" id="ARBA00030592"/>
    </source>
</evidence>
<protein>
    <recommendedName>
        <fullName evidence="3">tetrahydrofolate synthase</fullName>
        <ecNumber evidence="3">6.3.2.17</ecNumber>
    </recommendedName>
    <alternativeName>
        <fullName evidence="9">Tetrahydrofolylpolyglutamate synthase</fullName>
    </alternativeName>
</protein>
<dbReference type="InterPro" id="IPR036565">
    <property type="entry name" value="Mur-like_cat_sf"/>
</dbReference>
<evidence type="ECO:0000256" key="5">
    <source>
        <dbReference type="ARBA" id="ARBA00022723"/>
    </source>
</evidence>
<evidence type="ECO:0000259" key="12">
    <source>
        <dbReference type="Pfam" id="PF02875"/>
    </source>
</evidence>
<dbReference type="EMBL" id="CP142435">
    <property type="protein sequence ID" value="XBC50332.1"/>
    <property type="molecule type" value="Genomic_DNA"/>
</dbReference>
<feature type="domain" description="Mur ligase C-terminal" evidence="12">
    <location>
        <begin position="289"/>
        <end position="428"/>
    </location>
</feature>
<evidence type="ECO:0000256" key="6">
    <source>
        <dbReference type="ARBA" id="ARBA00022741"/>
    </source>
</evidence>
<dbReference type="GO" id="GO:0005524">
    <property type="term" value="F:ATP binding"/>
    <property type="evidence" value="ECO:0007669"/>
    <property type="project" value="UniProtKB-KW"/>
</dbReference>
<dbReference type="FunFam" id="3.40.1190.10:FF:000011">
    <property type="entry name" value="Folylpolyglutamate synthase/dihydrofolate synthase"/>
    <property type="match status" value="1"/>
</dbReference>
<keyword evidence="8" id="KW-0460">Magnesium</keyword>
<evidence type="ECO:0000256" key="7">
    <source>
        <dbReference type="ARBA" id="ARBA00022840"/>
    </source>
</evidence>
<evidence type="ECO:0000256" key="2">
    <source>
        <dbReference type="ARBA" id="ARBA00008276"/>
    </source>
</evidence>
<evidence type="ECO:0000256" key="1">
    <source>
        <dbReference type="ARBA" id="ARBA00001946"/>
    </source>
</evidence>
<dbReference type="InterPro" id="IPR036615">
    <property type="entry name" value="Mur_ligase_C_dom_sf"/>
</dbReference>
<dbReference type="GO" id="GO:0046872">
    <property type="term" value="F:metal ion binding"/>
    <property type="evidence" value="ECO:0007669"/>
    <property type="project" value="UniProtKB-KW"/>
</dbReference>
<keyword evidence="5" id="KW-0479">Metal-binding</keyword>
<dbReference type="PIRSF" id="PIRSF001563">
    <property type="entry name" value="Folylpolyglu_synth"/>
    <property type="match status" value="1"/>
</dbReference>
<keyword evidence="6 11" id="KW-0547">Nucleotide-binding</keyword>
<dbReference type="KEGG" id="dst:VUQ06_03690"/>
<evidence type="ECO:0000256" key="3">
    <source>
        <dbReference type="ARBA" id="ARBA00013025"/>
    </source>
</evidence>
<dbReference type="InterPro" id="IPR001645">
    <property type="entry name" value="Folylpolyglutamate_synth"/>
</dbReference>
<proteinExistence type="inferred from homology"/>
<name>A0AB74U4G7_9LACT</name>
<comment type="catalytic activity">
    <reaction evidence="10">
        <text>(6S)-5,6,7,8-tetrahydrofolyl-(gamma-L-Glu)(n) + L-glutamate + ATP = (6S)-5,6,7,8-tetrahydrofolyl-(gamma-L-Glu)(n+1) + ADP + phosphate + H(+)</text>
        <dbReference type="Rhea" id="RHEA:10580"/>
        <dbReference type="Rhea" id="RHEA-COMP:14738"/>
        <dbReference type="Rhea" id="RHEA-COMP:14740"/>
        <dbReference type="ChEBI" id="CHEBI:15378"/>
        <dbReference type="ChEBI" id="CHEBI:29985"/>
        <dbReference type="ChEBI" id="CHEBI:30616"/>
        <dbReference type="ChEBI" id="CHEBI:43474"/>
        <dbReference type="ChEBI" id="CHEBI:141005"/>
        <dbReference type="ChEBI" id="CHEBI:456216"/>
        <dbReference type="EC" id="6.3.2.17"/>
    </reaction>
</comment>
<dbReference type="InterPro" id="IPR004101">
    <property type="entry name" value="Mur_ligase_C"/>
</dbReference>
<evidence type="ECO:0000259" key="13">
    <source>
        <dbReference type="Pfam" id="PF08245"/>
    </source>
</evidence>
<dbReference type="InterPro" id="IPR018109">
    <property type="entry name" value="Folylpolyglutamate_synth_CS"/>
</dbReference>
<dbReference type="EC" id="6.3.2.17" evidence="3"/>
<keyword evidence="4 11" id="KW-0436">Ligase</keyword>
<feature type="domain" description="Mur ligase central" evidence="13">
    <location>
        <begin position="44"/>
        <end position="262"/>
    </location>
</feature>
<dbReference type="GO" id="GO:0008841">
    <property type="term" value="F:dihydrofolate synthase activity"/>
    <property type="evidence" value="ECO:0007669"/>
    <property type="project" value="TreeGrafter"/>
</dbReference>
<dbReference type="NCBIfam" id="TIGR01499">
    <property type="entry name" value="folC"/>
    <property type="match status" value="1"/>
</dbReference>
<evidence type="ECO:0000256" key="4">
    <source>
        <dbReference type="ARBA" id="ARBA00022598"/>
    </source>
</evidence>
<dbReference type="SUPFAM" id="SSF53623">
    <property type="entry name" value="MurD-like peptide ligases, catalytic domain"/>
    <property type="match status" value="1"/>
</dbReference>
<comment type="similarity">
    <text evidence="2 11">Belongs to the folylpolyglutamate synthase family.</text>
</comment>
<comment type="cofactor">
    <cofactor evidence="1">
        <name>Mg(2+)</name>
        <dbReference type="ChEBI" id="CHEBI:18420"/>
    </cofactor>
</comment>
<evidence type="ECO:0000256" key="8">
    <source>
        <dbReference type="ARBA" id="ARBA00022842"/>
    </source>
</evidence>
<dbReference type="Pfam" id="PF08245">
    <property type="entry name" value="Mur_ligase_M"/>
    <property type="match status" value="1"/>
</dbReference>
<gene>
    <name evidence="14" type="ORF">VUQ06_03690</name>
</gene>
<dbReference type="SUPFAM" id="SSF53244">
    <property type="entry name" value="MurD-like peptide ligases, peptide-binding domain"/>
    <property type="match status" value="1"/>
</dbReference>
<keyword evidence="7 11" id="KW-0067">ATP-binding</keyword>
<dbReference type="Pfam" id="PF02875">
    <property type="entry name" value="Mur_ligase_C"/>
    <property type="match status" value="1"/>
</dbReference>
<dbReference type="PANTHER" id="PTHR11136:SF0">
    <property type="entry name" value="DIHYDROFOLATE SYNTHETASE-RELATED"/>
    <property type="match status" value="1"/>
</dbReference>
<dbReference type="Gene3D" id="3.90.190.20">
    <property type="entry name" value="Mur ligase, C-terminal domain"/>
    <property type="match status" value="1"/>
</dbReference>
<accession>A0AB74U4G7</accession>
<evidence type="ECO:0000256" key="10">
    <source>
        <dbReference type="ARBA" id="ARBA00047493"/>
    </source>
</evidence>
<evidence type="ECO:0000313" key="14">
    <source>
        <dbReference type="EMBL" id="XBC50332.1"/>
    </source>
</evidence>
<dbReference type="InterPro" id="IPR013221">
    <property type="entry name" value="Mur_ligase_cen"/>
</dbReference>
<reference evidence="14" key="1">
    <citation type="submission" date="2023-12" db="EMBL/GenBank/DDBJ databases">
        <title>Dolosigranulum savutii sp. nov. isolated from human upper respiratory samples collected in Botswana.</title>
        <authorList>
            <person name="Kelly M.S."/>
        </authorList>
    </citation>
    <scope>NUCLEOTIDE SEQUENCE</scope>
    <source>
        <strain evidence="14">MSK294</strain>
    </source>
</reference>
<dbReference type="GO" id="GO:0005737">
    <property type="term" value="C:cytoplasm"/>
    <property type="evidence" value="ECO:0007669"/>
    <property type="project" value="TreeGrafter"/>
</dbReference>
<dbReference type="RefSeq" id="WP_347301732.1">
    <property type="nucleotide sequence ID" value="NZ_CP142435.1"/>
</dbReference>
<dbReference type="PROSITE" id="PS01012">
    <property type="entry name" value="FOLYLPOLYGLU_SYNT_2"/>
    <property type="match status" value="1"/>
</dbReference>